<evidence type="ECO:0000313" key="3">
    <source>
        <dbReference type="EMBL" id="TDY52181.1"/>
    </source>
</evidence>
<feature type="domain" description="Metallo-beta-lactamase" evidence="2">
    <location>
        <begin position="31"/>
        <end position="234"/>
    </location>
</feature>
<dbReference type="RefSeq" id="WP_134191122.1">
    <property type="nucleotide sequence ID" value="NZ_JBHLUW010000027.1"/>
</dbReference>
<comment type="caution">
    <text evidence="3">The sequence shown here is derived from an EMBL/GenBank/DDBJ whole genome shotgun (WGS) entry which is preliminary data.</text>
</comment>
<keyword evidence="3" id="KW-0378">Hydrolase</keyword>
<protein>
    <submittedName>
        <fullName evidence="3">Glyoxylase-like metal-dependent hydrolase (Beta-lactamase superfamily II)</fullName>
    </submittedName>
</protein>
<dbReference type="GO" id="GO:0017001">
    <property type="term" value="P:antibiotic catabolic process"/>
    <property type="evidence" value="ECO:0007669"/>
    <property type="project" value="UniProtKB-ARBA"/>
</dbReference>
<dbReference type="PANTHER" id="PTHR42951:SF4">
    <property type="entry name" value="ACYL-COENZYME A THIOESTERASE MBLAC2"/>
    <property type="match status" value="1"/>
</dbReference>
<dbReference type="GO" id="GO:0016787">
    <property type="term" value="F:hydrolase activity"/>
    <property type="evidence" value="ECO:0007669"/>
    <property type="project" value="UniProtKB-KW"/>
</dbReference>
<dbReference type="PANTHER" id="PTHR42951">
    <property type="entry name" value="METALLO-BETA-LACTAMASE DOMAIN-CONTAINING"/>
    <property type="match status" value="1"/>
</dbReference>
<dbReference type="SMART" id="SM00849">
    <property type="entry name" value="Lactamase_B"/>
    <property type="match status" value="1"/>
</dbReference>
<dbReference type="Proteomes" id="UP000295509">
    <property type="component" value="Unassembled WGS sequence"/>
</dbReference>
<dbReference type="OrthoDB" id="5443440at2"/>
<gene>
    <name evidence="3" type="ORF">BX592_10565</name>
</gene>
<dbReference type="SUPFAM" id="SSF56281">
    <property type="entry name" value="Metallo-hydrolase/oxidoreductase"/>
    <property type="match status" value="1"/>
</dbReference>
<dbReference type="AlphaFoldDB" id="A0A4R8LZ92"/>
<sequence>MLPIANRWFELKRISDDITLLWEPHVVPLMRCNIWHIRGRDRDLMIDTGMGIASLREAARHLLQKKVTAVATHTHADHIGGHHEFEHTLVHELEADNLRAPRERGTLLASVLGDAAIRRYHEVGYPFDGDLITALPDADYQMSAYHVRAATVSEIVKEGSVVDLGDRHFEVLHLPGHSPGSIGLWEAATGTLFSGDAIYDGPLLDEIGGADIPMYVQTMKRLRELPVQVVHAGHDPSFGRERLVELVDAYLAKRA</sequence>
<name>A0A4R8LZ92_9BURK</name>
<accession>A0A4R8LZ92</accession>
<proteinExistence type="inferred from homology"/>
<evidence type="ECO:0000259" key="2">
    <source>
        <dbReference type="SMART" id="SM00849"/>
    </source>
</evidence>
<dbReference type="Gene3D" id="3.60.15.10">
    <property type="entry name" value="Ribonuclease Z/Hydroxyacylglutathione hydrolase-like"/>
    <property type="match status" value="1"/>
</dbReference>
<dbReference type="Pfam" id="PF00753">
    <property type="entry name" value="Lactamase_B"/>
    <property type="match status" value="1"/>
</dbReference>
<dbReference type="InterPro" id="IPR036866">
    <property type="entry name" value="RibonucZ/Hydroxyglut_hydro"/>
</dbReference>
<reference evidence="3 4" key="1">
    <citation type="submission" date="2019-03" db="EMBL/GenBank/DDBJ databases">
        <title>Genomic Encyclopedia of Type Strains, Phase III (KMG-III): the genomes of soil and plant-associated and newly described type strains.</title>
        <authorList>
            <person name="Whitman W."/>
        </authorList>
    </citation>
    <scope>NUCLEOTIDE SEQUENCE [LARGE SCALE GENOMIC DNA]</scope>
    <source>
        <strain evidence="3 4">LMG 29544</strain>
    </source>
</reference>
<organism evidence="3 4">
    <name type="scientific">Paraburkholderia rhizosphaerae</name>
    <dbReference type="NCBI Taxonomy" id="480658"/>
    <lineage>
        <taxon>Bacteria</taxon>
        <taxon>Pseudomonadati</taxon>
        <taxon>Pseudomonadota</taxon>
        <taxon>Betaproteobacteria</taxon>
        <taxon>Burkholderiales</taxon>
        <taxon>Burkholderiaceae</taxon>
        <taxon>Paraburkholderia</taxon>
    </lineage>
</organism>
<keyword evidence="4" id="KW-1185">Reference proteome</keyword>
<dbReference type="EMBL" id="SORE01000005">
    <property type="protein sequence ID" value="TDY52181.1"/>
    <property type="molecule type" value="Genomic_DNA"/>
</dbReference>
<evidence type="ECO:0000256" key="1">
    <source>
        <dbReference type="ARBA" id="ARBA00005250"/>
    </source>
</evidence>
<comment type="similarity">
    <text evidence="1">Belongs to the metallo-beta-lactamase superfamily. Class-B beta-lactamase family.</text>
</comment>
<dbReference type="InterPro" id="IPR001279">
    <property type="entry name" value="Metallo-B-lactamas"/>
</dbReference>
<evidence type="ECO:0000313" key="4">
    <source>
        <dbReference type="Proteomes" id="UP000295509"/>
    </source>
</evidence>
<dbReference type="InterPro" id="IPR050855">
    <property type="entry name" value="NDM-1-like"/>
</dbReference>